<feature type="domain" description="Bacterial Ig-like" evidence="2">
    <location>
        <begin position="281"/>
        <end position="356"/>
    </location>
</feature>
<evidence type="ECO:0000256" key="1">
    <source>
        <dbReference type="SAM" id="SignalP"/>
    </source>
</evidence>
<feature type="domain" description="Bacterial Ig-like" evidence="2">
    <location>
        <begin position="483"/>
        <end position="575"/>
    </location>
</feature>
<accession>A0A7K1U1Z3</accession>
<evidence type="ECO:0000259" key="2">
    <source>
        <dbReference type="Pfam" id="PF19078"/>
    </source>
</evidence>
<reference evidence="3 4" key="1">
    <citation type="submission" date="2019-12" db="EMBL/GenBank/DDBJ databases">
        <title>Chitinophaga sp. strain ysch24 (GDMCC 1.1355), whole genome shotgun sequence.</title>
        <authorList>
            <person name="Zhang X."/>
        </authorList>
    </citation>
    <scope>NUCLEOTIDE SEQUENCE [LARGE SCALE GENOMIC DNA]</scope>
    <source>
        <strain evidence="4">ysch24</strain>
    </source>
</reference>
<dbReference type="InterPro" id="IPR044048">
    <property type="entry name" value="Big_12"/>
</dbReference>
<sequence length="950" mass="98774">MRRINPFSTIIRNFNIFRLLLLLLFACALQAGKVMAQSPSITSVKKPLTAIYKEGDVLTFTVNFSESVIVNTGGGVPYLELLIGAQTKRAVYSGGSGSSSLTFVYTVVNNDLDADGVSLGAILELNGGTIQDVDGNNADVVPVNMDSNIVYVDAVPPSVVAVNVPAPRYYKAGEILSFQVVFSENVISSVVSGRAYIEVTIGSSVVRATLFSQTGNSLTFRYTVASADRDVDGITPGNTIVLNGTTIVDIAGNAVQPGLQNVGSTSGVLILDRPATNISGAIKLNAPWTASITFGDPVTGFDITDITGSNATYSNLQTSDNITYTVLVKPISDGGVSVEVPADVAFNAAGLGNTQVRLSYYYDATPPAITSIDVPANGAYKTGDVLNFTVHFSEEVRLFRTPVRATLPLIIGSTPVEAAYTGGQGTSVFTFAYTVQSGEMDLDGIAVGSAILMNGDRFTDVTSNDLITTVNNVGSTSNVFVNTATPGVSLSTTAPAVVNSPFTVILTFTEAVTGLNVAEISAGSATVSNLQTSDNLTYTALITPTTDGPVNVSLPAGVAVNSASTGNTASNTISVNYDGTPPQIAGGQHFSILQVSAAGTNVGTVSATPAPLLNWTIATDGAGGAFVIDASGVIKVQNSTILNTLAGTTVTLGVTVSDGLNTSGIVPVTIDVQLVNQAPTLDPVQDVVLCANTATHTIQLTGASATEPGQTYTITAVADQPFFDALSVNSSAVLSYELKPNVISGSTTVTVTIQDNGGTASGGADVLRRTFTITVNSLPVISIGSDKGASITGGEVVHLTASAGVGNYTYSWADAAGIISGKQEPVLEVKPLVSTTYHVTVTSSEGCINTAAFPLEVSGTLGIEATNILTPNGDGINDKWVVKNLELYPDNEVKIYDRAGRMVYNRKNYSNDWDGRVNGNPLGEGTYYYFITIKGELKLKGFITIVLRRY</sequence>
<keyword evidence="1" id="KW-0732">Signal</keyword>
<organism evidence="3 4">
    <name type="scientific">Chitinophaga tropicalis</name>
    <dbReference type="NCBI Taxonomy" id="2683588"/>
    <lineage>
        <taxon>Bacteria</taxon>
        <taxon>Pseudomonadati</taxon>
        <taxon>Bacteroidota</taxon>
        <taxon>Chitinophagia</taxon>
        <taxon>Chitinophagales</taxon>
        <taxon>Chitinophagaceae</taxon>
        <taxon>Chitinophaga</taxon>
    </lineage>
</organism>
<keyword evidence="4" id="KW-1185">Reference proteome</keyword>
<dbReference type="InterPro" id="IPR026341">
    <property type="entry name" value="T9SS_type_B"/>
</dbReference>
<dbReference type="PANTHER" id="PTHR34677:SF3">
    <property type="entry name" value="BACTERIAL IG-LIKE DOMAIN-CONTAINING PROTEIN"/>
    <property type="match status" value="1"/>
</dbReference>
<evidence type="ECO:0000313" key="4">
    <source>
        <dbReference type="Proteomes" id="UP000461730"/>
    </source>
</evidence>
<proteinExistence type="predicted"/>
<protein>
    <submittedName>
        <fullName evidence="3">T9SS type B sorting domain-containing protein</fullName>
    </submittedName>
</protein>
<gene>
    <name evidence="3" type="ORF">GO493_08995</name>
</gene>
<comment type="caution">
    <text evidence="3">The sequence shown here is derived from an EMBL/GenBank/DDBJ whole genome shotgun (WGS) entry which is preliminary data.</text>
</comment>
<dbReference type="NCBIfam" id="TIGR04131">
    <property type="entry name" value="Bac_Flav_CTERM"/>
    <property type="match status" value="1"/>
</dbReference>
<dbReference type="Pfam" id="PF13585">
    <property type="entry name" value="CHU_C"/>
    <property type="match status" value="1"/>
</dbReference>
<feature type="signal peptide" evidence="1">
    <location>
        <begin position="1"/>
        <end position="36"/>
    </location>
</feature>
<feature type="chain" id="PRO_5029870825" evidence="1">
    <location>
        <begin position="37"/>
        <end position="950"/>
    </location>
</feature>
<dbReference type="RefSeq" id="WP_157305815.1">
    <property type="nucleotide sequence ID" value="NZ_WRXN01000003.1"/>
</dbReference>
<dbReference type="Pfam" id="PF19078">
    <property type="entry name" value="Big_12"/>
    <property type="match status" value="2"/>
</dbReference>
<evidence type="ECO:0000313" key="3">
    <source>
        <dbReference type="EMBL" id="MVT08392.1"/>
    </source>
</evidence>
<dbReference type="AlphaFoldDB" id="A0A7K1U1Z3"/>
<dbReference type="EMBL" id="WRXN01000003">
    <property type="protein sequence ID" value="MVT08392.1"/>
    <property type="molecule type" value="Genomic_DNA"/>
</dbReference>
<dbReference type="Proteomes" id="UP000461730">
    <property type="component" value="Unassembled WGS sequence"/>
</dbReference>
<dbReference type="PANTHER" id="PTHR34677">
    <property type="match status" value="1"/>
</dbReference>
<name>A0A7K1U1Z3_9BACT</name>